<evidence type="ECO:0000256" key="5">
    <source>
        <dbReference type="SAM" id="MobiDB-lite"/>
    </source>
</evidence>
<evidence type="ECO:0000256" key="4">
    <source>
        <dbReference type="PROSITE-ProRule" id="PRU00175"/>
    </source>
</evidence>
<dbReference type="PANTHER" id="PTHR25465:SF49">
    <property type="entry name" value="BLOODTHIRSTY-RELATED GENE FAMILY, MEMBER 1-RELATED"/>
    <property type="match status" value="1"/>
</dbReference>
<proteinExistence type="predicted"/>
<dbReference type="GeneTree" id="ENSGT01030000235259"/>
<evidence type="ECO:0000313" key="8">
    <source>
        <dbReference type="Proteomes" id="UP000694548"/>
    </source>
</evidence>
<keyword evidence="2 4" id="KW-0863">Zinc-finger</keyword>
<dbReference type="PROSITE" id="PS50089">
    <property type="entry name" value="ZF_RING_2"/>
    <property type="match status" value="1"/>
</dbReference>
<dbReference type="InterPro" id="IPR017907">
    <property type="entry name" value="Znf_RING_CS"/>
</dbReference>
<reference evidence="7" key="1">
    <citation type="submission" date="2014-08" db="EMBL/GenBank/DDBJ databases">
        <authorList>
            <person name="Senf B."/>
            <person name="Petzold A."/>
            <person name="Downie B.R."/>
            <person name="Koch P."/>
            <person name="Platzer M."/>
        </authorList>
    </citation>
    <scope>NUCLEOTIDE SEQUENCE [LARGE SCALE GENOMIC DNA]</scope>
    <source>
        <strain evidence="7">GRZ</strain>
    </source>
</reference>
<accession>A0A8C6NSC9</accession>
<reference evidence="7" key="2">
    <citation type="submission" date="2025-08" db="UniProtKB">
        <authorList>
            <consortium name="Ensembl"/>
        </authorList>
    </citation>
    <scope>IDENTIFICATION</scope>
</reference>
<dbReference type="PROSITE" id="PS00518">
    <property type="entry name" value="ZF_RING_1"/>
    <property type="match status" value="1"/>
</dbReference>
<feature type="region of interest" description="Disordered" evidence="5">
    <location>
        <begin position="79"/>
        <end position="98"/>
    </location>
</feature>
<dbReference type="InterPro" id="IPR001841">
    <property type="entry name" value="Znf_RING"/>
</dbReference>
<dbReference type="AlphaFoldDB" id="A0A8C6NSC9"/>
<dbReference type="GO" id="GO:0008270">
    <property type="term" value="F:zinc ion binding"/>
    <property type="evidence" value="ECO:0007669"/>
    <property type="project" value="UniProtKB-KW"/>
</dbReference>
<organism evidence="7 8">
    <name type="scientific">Nothobranchius furzeri</name>
    <name type="common">Turquoise killifish</name>
    <dbReference type="NCBI Taxonomy" id="105023"/>
    <lineage>
        <taxon>Eukaryota</taxon>
        <taxon>Metazoa</taxon>
        <taxon>Chordata</taxon>
        <taxon>Craniata</taxon>
        <taxon>Vertebrata</taxon>
        <taxon>Euteleostomi</taxon>
        <taxon>Actinopterygii</taxon>
        <taxon>Neopterygii</taxon>
        <taxon>Teleostei</taxon>
        <taxon>Neoteleostei</taxon>
        <taxon>Acanthomorphata</taxon>
        <taxon>Ovalentaria</taxon>
        <taxon>Atherinomorphae</taxon>
        <taxon>Cyprinodontiformes</taxon>
        <taxon>Nothobranchiidae</taxon>
        <taxon>Nothobranchius</taxon>
    </lineage>
</organism>
<evidence type="ECO:0000256" key="1">
    <source>
        <dbReference type="ARBA" id="ARBA00022723"/>
    </source>
</evidence>
<dbReference type="Gene3D" id="3.30.40.10">
    <property type="entry name" value="Zinc/RING finger domain, C3HC4 (zinc finger)"/>
    <property type="match status" value="1"/>
</dbReference>
<dbReference type="InterPro" id="IPR051051">
    <property type="entry name" value="E3_ubiq-ligase_TRIM/RNF"/>
</dbReference>
<dbReference type="InterPro" id="IPR013083">
    <property type="entry name" value="Znf_RING/FYVE/PHD"/>
</dbReference>
<evidence type="ECO:0000313" key="7">
    <source>
        <dbReference type="Ensembl" id="ENSNFUP00015022222.1"/>
    </source>
</evidence>
<evidence type="ECO:0000256" key="3">
    <source>
        <dbReference type="ARBA" id="ARBA00022833"/>
    </source>
</evidence>
<dbReference type="Pfam" id="PF13445">
    <property type="entry name" value="zf-RING_UBOX"/>
    <property type="match status" value="1"/>
</dbReference>
<protein>
    <recommendedName>
        <fullName evidence="6">RING-type domain-containing protein</fullName>
    </recommendedName>
</protein>
<dbReference type="PANTHER" id="PTHR25465">
    <property type="entry name" value="B-BOX DOMAIN CONTAINING"/>
    <property type="match status" value="1"/>
</dbReference>
<dbReference type="SUPFAM" id="SSF57850">
    <property type="entry name" value="RING/U-box"/>
    <property type="match status" value="1"/>
</dbReference>
<sequence length="98" mass="11092">WRRAPLDPFLCSICLDVFTDPVSTPCGHNFCKTCITTHWDGERFYKCPLCKEILPRDLSSESTPSSERWLISSDTKLNRKPAAAQSNKFPVTSALELD</sequence>
<keyword evidence="3" id="KW-0862">Zinc</keyword>
<dbReference type="InterPro" id="IPR027370">
    <property type="entry name" value="Znf-RING_euk"/>
</dbReference>
<feature type="domain" description="RING-type" evidence="6">
    <location>
        <begin position="11"/>
        <end position="51"/>
    </location>
</feature>
<dbReference type="Proteomes" id="UP000694548">
    <property type="component" value="Chromosome sgr02"/>
</dbReference>
<name>A0A8C6NSC9_NOTFU</name>
<keyword evidence="1" id="KW-0479">Metal-binding</keyword>
<reference evidence="7" key="3">
    <citation type="submission" date="2025-09" db="UniProtKB">
        <authorList>
            <consortium name="Ensembl"/>
        </authorList>
    </citation>
    <scope>IDENTIFICATION</scope>
</reference>
<evidence type="ECO:0000259" key="6">
    <source>
        <dbReference type="PROSITE" id="PS50089"/>
    </source>
</evidence>
<dbReference type="Ensembl" id="ENSNFUT00015023245.1">
    <property type="protein sequence ID" value="ENSNFUP00015022222.1"/>
    <property type="gene ID" value="ENSNFUG00015010767.1"/>
</dbReference>
<dbReference type="SMART" id="SM00184">
    <property type="entry name" value="RING"/>
    <property type="match status" value="1"/>
</dbReference>
<evidence type="ECO:0000256" key="2">
    <source>
        <dbReference type="ARBA" id="ARBA00022771"/>
    </source>
</evidence>
<keyword evidence="8" id="KW-1185">Reference proteome</keyword>